<protein>
    <submittedName>
        <fullName evidence="7">Uncharacterized protein</fullName>
    </submittedName>
</protein>
<dbReference type="AlphaFoldDB" id="A0A4P9ZSH9"/>
<dbReference type="SUPFAM" id="SSF55729">
    <property type="entry name" value="Acyl-CoA N-acyltransferases (Nat)"/>
    <property type="match status" value="1"/>
</dbReference>
<evidence type="ECO:0000313" key="7">
    <source>
        <dbReference type="EMBL" id="RKP36514.1"/>
    </source>
</evidence>
<organism evidence="7 8">
    <name type="scientific">Dimargaris cristalligena</name>
    <dbReference type="NCBI Taxonomy" id="215637"/>
    <lineage>
        <taxon>Eukaryota</taxon>
        <taxon>Fungi</taxon>
        <taxon>Fungi incertae sedis</taxon>
        <taxon>Zoopagomycota</taxon>
        <taxon>Kickxellomycotina</taxon>
        <taxon>Dimargaritomycetes</taxon>
        <taxon>Dimargaritales</taxon>
        <taxon>Dimargaritaceae</taxon>
        <taxon>Dimargaris</taxon>
    </lineage>
</organism>
<feature type="non-terminal residue" evidence="7">
    <location>
        <position position="1"/>
    </location>
</feature>
<comment type="subcellular location">
    <subcellularLocation>
        <location evidence="2">Cytoplasm</location>
    </subcellularLocation>
    <subcellularLocation>
        <location evidence="1">Nucleus</location>
    </subcellularLocation>
</comment>
<dbReference type="GO" id="GO:1990189">
    <property type="term" value="F:protein N-terminal-serine acetyltransferase activity"/>
    <property type="evidence" value="ECO:0007669"/>
    <property type="project" value="TreeGrafter"/>
</dbReference>
<gene>
    <name evidence="7" type="ORF">BJ085DRAFT_20068</name>
</gene>
<dbReference type="GO" id="GO:0010485">
    <property type="term" value="F:histone H4 acetyltransferase activity"/>
    <property type="evidence" value="ECO:0007669"/>
    <property type="project" value="InterPro"/>
</dbReference>
<dbReference type="InterPro" id="IPR016181">
    <property type="entry name" value="Acyl_CoA_acyltransferase"/>
</dbReference>
<evidence type="ECO:0000256" key="5">
    <source>
        <dbReference type="ARBA" id="ARBA00023242"/>
    </source>
</evidence>
<evidence type="ECO:0000256" key="3">
    <source>
        <dbReference type="ARBA" id="ARBA00022490"/>
    </source>
</evidence>
<reference evidence="8" key="1">
    <citation type="journal article" date="2018" name="Nat. Microbiol.">
        <title>Leveraging single-cell genomics to expand the fungal tree of life.</title>
        <authorList>
            <person name="Ahrendt S.R."/>
            <person name="Quandt C.A."/>
            <person name="Ciobanu D."/>
            <person name="Clum A."/>
            <person name="Salamov A."/>
            <person name="Andreopoulos B."/>
            <person name="Cheng J.F."/>
            <person name="Woyke T."/>
            <person name="Pelin A."/>
            <person name="Henrissat B."/>
            <person name="Reynolds N.K."/>
            <person name="Benny G.L."/>
            <person name="Smith M.E."/>
            <person name="James T.Y."/>
            <person name="Grigoriev I.V."/>
        </authorList>
    </citation>
    <scope>NUCLEOTIDE SEQUENCE [LARGE SCALE GENOMIC DNA]</scope>
    <source>
        <strain evidence="8">RSA 468</strain>
    </source>
</reference>
<dbReference type="PANTHER" id="PTHR20531">
    <property type="entry name" value="N-ALPHA-ACETYLTRANSFERASE 40"/>
    <property type="match status" value="1"/>
</dbReference>
<dbReference type="InterPro" id="IPR039949">
    <property type="entry name" value="NAA40"/>
</dbReference>
<keyword evidence="4" id="KW-0808">Transferase</keyword>
<name>A0A4P9ZSH9_9FUNG</name>
<dbReference type="Gene3D" id="3.40.630.30">
    <property type="match status" value="1"/>
</dbReference>
<dbReference type="EMBL" id="ML002641">
    <property type="protein sequence ID" value="RKP36514.1"/>
    <property type="molecule type" value="Genomic_DNA"/>
</dbReference>
<dbReference type="PANTHER" id="PTHR20531:SF1">
    <property type="entry name" value="N-ALPHA-ACETYLTRANSFERASE 40"/>
    <property type="match status" value="1"/>
</dbReference>
<keyword evidence="5" id="KW-0539">Nucleus</keyword>
<dbReference type="STRING" id="215637.A0A4P9ZSH9"/>
<dbReference type="Proteomes" id="UP000268162">
    <property type="component" value="Unassembled WGS sequence"/>
</dbReference>
<dbReference type="GO" id="GO:0005737">
    <property type="term" value="C:cytoplasm"/>
    <property type="evidence" value="ECO:0007669"/>
    <property type="project" value="UniProtKB-SubCell"/>
</dbReference>
<evidence type="ECO:0000256" key="6">
    <source>
        <dbReference type="ARBA" id="ARBA00023315"/>
    </source>
</evidence>
<dbReference type="GO" id="GO:0043998">
    <property type="term" value="F:histone H2A acetyltransferase activity"/>
    <property type="evidence" value="ECO:0007669"/>
    <property type="project" value="InterPro"/>
</dbReference>
<keyword evidence="8" id="KW-1185">Reference proteome</keyword>
<dbReference type="GO" id="GO:0005634">
    <property type="term" value="C:nucleus"/>
    <property type="evidence" value="ECO:0007669"/>
    <property type="project" value="UniProtKB-SubCell"/>
</dbReference>
<accession>A0A4P9ZSH9</accession>
<evidence type="ECO:0000256" key="2">
    <source>
        <dbReference type="ARBA" id="ARBA00004496"/>
    </source>
</evidence>
<keyword evidence="3" id="KW-0963">Cytoplasm</keyword>
<evidence type="ECO:0000256" key="1">
    <source>
        <dbReference type="ARBA" id="ARBA00004123"/>
    </source>
</evidence>
<sequence>YQQAGFGWDEQAKRGELFDDASRFIILYPKSTKRGSKINLAKPCAYTMFQFSFETTDSDDEIPVLYCYELQVEPSYRGCKLGPFLLNCLTDIGQRWHMIKVMLTCFKGGSTGMSFFPPTYLIIKIIYICITM</sequence>
<evidence type="ECO:0000256" key="4">
    <source>
        <dbReference type="ARBA" id="ARBA00022679"/>
    </source>
</evidence>
<evidence type="ECO:0000313" key="8">
    <source>
        <dbReference type="Proteomes" id="UP000268162"/>
    </source>
</evidence>
<proteinExistence type="predicted"/>
<keyword evidence="6" id="KW-0012">Acyltransferase</keyword>